<evidence type="ECO:0000256" key="1">
    <source>
        <dbReference type="ARBA" id="ARBA00023026"/>
    </source>
</evidence>
<evidence type="ECO:0000259" key="3">
    <source>
        <dbReference type="Pfam" id="PF06597"/>
    </source>
</evidence>
<comment type="similarity">
    <text evidence="2">Belongs to the TULIP P47 family.</text>
</comment>
<dbReference type="Pfam" id="PF06597">
    <property type="entry name" value="Clostridium_P47"/>
    <property type="match status" value="1"/>
</dbReference>
<sequence length="423" mass="45379">MNTYGWDSVFALSVPAANKQLAANMSKLLETFNFNYTGGLAPTQIQGTFSPWQIVPGGSNSIIQLKLPIQSGTMNVSGLGTYQLDGVAVEVQIPLAILPSTVTPQTQELAFDFSGTATNDSSGIVYIRTDDPNQRVPTSYDTLLGDALIQCLLANKAAITYIFATIDLTPSANSWLTPVESVFSYQVPVGSSTQYLSILSMTTAQDVSKLSRNVDPSLLNPADDWSMAISSSQFLRGVILPTLPGVFGHGTTASTFHYDSGQNAILNTQSFDTDEVKSGLIEYNPKITSLNMTVSGNALHSVTSGNCDLGVGISMTFTVTSNNAMVFNASQQTFTFNDDPNPTETHDDNIPTWEEVLFLGLVDVITMAVVHFVADDIADQLNTMTGTRSFAGMSPDVVKWTGMNHLTVKAGGLSDSFYMQGTM</sequence>
<evidence type="ECO:0000313" key="5">
    <source>
        <dbReference type="Proteomes" id="UP000664369"/>
    </source>
</evidence>
<comment type="caution">
    <text evidence="4">The sequence shown here is derived from an EMBL/GenBank/DDBJ whole genome shotgun (WGS) entry which is preliminary data.</text>
</comment>
<evidence type="ECO:0000313" key="4">
    <source>
        <dbReference type="EMBL" id="MBO2011380.1"/>
    </source>
</evidence>
<proteinExistence type="inferred from homology"/>
<reference evidence="4 5" key="1">
    <citation type="submission" date="2021-03" db="EMBL/GenBank/DDBJ databases">
        <authorList>
            <person name="Kim M.K."/>
        </authorList>
    </citation>
    <scope>NUCLEOTIDE SEQUENCE [LARGE SCALE GENOMIC DNA]</scope>
    <source>
        <strain evidence="4 5">BT442</strain>
    </source>
</reference>
<protein>
    <submittedName>
        <fullName evidence="4">TULIP family P47-like protein</fullName>
    </submittedName>
</protein>
<dbReference type="Proteomes" id="UP000664369">
    <property type="component" value="Unassembled WGS sequence"/>
</dbReference>
<feature type="domain" description="Protein OrfX2/OrfX3/P47" evidence="3">
    <location>
        <begin position="3"/>
        <end position="365"/>
    </location>
</feature>
<dbReference type="InterPro" id="IPR010567">
    <property type="entry name" value="OrfX2/OrfX3/P47"/>
</dbReference>
<evidence type="ECO:0000256" key="2">
    <source>
        <dbReference type="ARBA" id="ARBA00035010"/>
    </source>
</evidence>
<organism evidence="4 5">
    <name type="scientific">Hymenobacter negativus</name>
    <dbReference type="NCBI Taxonomy" id="2795026"/>
    <lineage>
        <taxon>Bacteria</taxon>
        <taxon>Pseudomonadati</taxon>
        <taxon>Bacteroidota</taxon>
        <taxon>Cytophagia</taxon>
        <taxon>Cytophagales</taxon>
        <taxon>Hymenobacteraceae</taxon>
        <taxon>Hymenobacter</taxon>
    </lineage>
</organism>
<name>A0ABS3QL24_9BACT</name>
<keyword evidence="1" id="KW-0843">Virulence</keyword>
<gene>
    <name evidence="4" type="ORF">J4E00_20115</name>
</gene>
<dbReference type="EMBL" id="JAGETZ010000011">
    <property type="protein sequence ID" value="MBO2011380.1"/>
    <property type="molecule type" value="Genomic_DNA"/>
</dbReference>
<accession>A0ABS3QL24</accession>
<dbReference type="RefSeq" id="WP_208177073.1">
    <property type="nucleotide sequence ID" value="NZ_JAGETZ010000011.1"/>
</dbReference>
<keyword evidence="5" id="KW-1185">Reference proteome</keyword>